<dbReference type="HOGENOM" id="CLU_1795489_0_0_4"/>
<sequence>MGILTNIVAAEEDEIAAIGESLRPVDEWSGIERRGIDTAKIATLHCLLTGDEFEEAIGAYEPVYVADEGAVVLRIADEVMERLATLDEDALDLVAGELAATEEYELEQWDAEDVQALVMDLADLARLADSQGQSLFVWMHPLLT</sequence>
<dbReference type="KEGG" id="shd:SUTH_02100"/>
<name>W0SFU0_9PROT</name>
<gene>
    <name evidence="1" type="ORF">SUTH_02100</name>
</gene>
<dbReference type="EMBL" id="AP012547">
    <property type="protein sequence ID" value="BAO29891.1"/>
    <property type="molecule type" value="Genomic_DNA"/>
</dbReference>
<evidence type="ECO:0000313" key="2">
    <source>
        <dbReference type="Proteomes" id="UP000031637"/>
    </source>
</evidence>
<evidence type="ECO:0008006" key="3">
    <source>
        <dbReference type="Google" id="ProtNLM"/>
    </source>
</evidence>
<dbReference type="AlphaFoldDB" id="W0SFU0"/>
<keyword evidence="2" id="KW-1185">Reference proteome</keyword>
<organism evidence="1 2">
    <name type="scientific">Sulfuritalea hydrogenivorans sk43H</name>
    <dbReference type="NCBI Taxonomy" id="1223802"/>
    <lineage>
        <taxon>Bacteria</taxon>
        <taxon>Pseudomonadati</taxon>
        <taxon>Pseudomonadota</taxon>
        <taxon>Betaproteobacteria</taxon>
        <taxon>Nitrosomonadales</taxon>
        <taxon>Sterolibacteriaceae</taxon>
        <taxon>Sulfuritalea</taxon>
    </lineage>
</organism>
<reference evidence="1 2" key="1">
    <citation type="journal article" date="2014" name="Syst. Appl. Microbiol.">
        <title>Complete genomes of freshwater sulfur oxidizers Sulfuricella denitrificans skB26 and Sulfuritalea hydrogenivorans sk43H: genetic insights into the sulfur oxidation pathway of betaproteobacteria.</title>
        <authorList>
            <person name="Watanabe T."/>
            <person name="Kojima H."/>
            <person name="Fukui M."/>
        </authorList>
    </citation>
    <scope>NUCLEOTIDE SEQUENCE [LARGE SCALE GENOMIC DNA]</scope>
    <source>
        <strain evidence="1">DSM22779</strain>
    </source>
</reference>
<dbReference type="OrthoDB" id="8563368at2"/>
<dbReference type="STRING" id="1223802.SUTH_02100"/>
<proteinExistence type="predicted"/>
<dbReference type="Proteomes" id="UP000031637">
    <property type="component" value="Chromosome"/>
</dbReference>
<evidence type="ECO:0000313" key="1">
    <source>
        <dbReference type="EMBL" id="BAO29891.1"/>
    </source>
</evidence>
<dbReference type="RefSeq" id="WP_148312909.1">
    <property type="nucleotide sequence ID" value="NZ_AP012547.1"/>
</dbReference>
<accession>W0SFU0</accession>
<protein>
    <recommendedName>
        <fullName evidence="3">DUF1877 family protein</fullName>
    </recommendedName>
</protein>